<dbReference type="GO" id="GO:0007200">
    <property type="term" value="P:phospholipase C-activating G protein-coupled receptor signaling pathway"/>
    <property type="evidence" value="ECO:0007669"/>
    <property type="project" value="InterPro"/>
</dbReference>
<proteinExistence type="predicted"/>
<keyword evidence="2" id="KW-0547">Nucleotide-binding</keyword>
<dbReference type="EMBL" id="CAXKWB010003303">
    <property type="protein sequence ID" value="CAL4068906.1"/>
    <property type="molecule type" value="Genomic_DNA"/>
</dbReference>
<keyword evidence="3" id="KW-0418">Kinase</keyword>
<keyword evidence="5" id="KW-1133">Transmembrane helix</keyword>
<keyword evidence="8" id="KW-1185">Reference proteome</keyword>
<feature type="non-terminal residue" evidence="7">
    <location>
        <position position="537"/>
    </location>
</feature>
<dbReference type="SMART" id="SM00045">
    <property type="entry name" value="DAGKa"/>
    <property type="match status" value="1"/>
</dbReference>
<evidence type="ECO:0000313" key="8">
    <source>
        <dbReference type="Proteomes" id="UP001497623"/>
    </source>
</evidence>
<protein>
    <recommendedName>
        <fullName evidence="6">Diacylglycerol kinase accessory domain-containing protein</fullName>
    </recommendedName>
</protein>
<dbReference type="InterPro" id="IPR016064">
    <property type="entry name" value="NAD/diacylglycerol_kinase_sf"/>
</dbReference>
<evidence type="ECO:0000256" key="3">
    <source>
        <dbReference type="ARBA" id="ARBA00022777"/>
    </source>
</evidence>
<sequence>MDYISRSKKLQGLISIYIKPLVVIVTLSTRIIVPGRLLISGMSWAAKTFVRHKVCKLCCNEKLIIIFAGTGPYRPMLITVQCVTTLIHKSCCKVKLTLSEPAKDHWSTKGPNIQFYYLRFKKPYKTAALKRIYQISPAVFVNRCPNHHYSSHMMRVNYISELAINDKLRGLLYLPNYSHFGTKMIEKKFSFSFMTALYTGIWLPPFILGHGSCNHSKGNRILKNLKLVKSTVTIQILIKFVTLAALKWFLTSVCSLISNEMCCIEMVSARTDMASAWRYLSIYKKKVQGSNFYISILLLGEGCSWNSIVKKKKLHICHFDAKMYCKRHAYKPILPTKKPMFEDSQLFFKRSLRSPTREVKMNNYVSFGVDALVTLNFHKARQSPFYIFSNRTINKLLYFSFGTKDVLEHECKDLDQKLELFMDDRRKTLPNIESVVILNIASWGAGIRPWTLGPGGPTAPKQDFSDGLLEVFCITSSFHIAQMHVGLSEPIRLGQCSSVKIRLKGTSPMQVDGEPWEQTPGDITITHSHKAAVLLNQ</sequence>
<dbReference type="GO" id="GO:0016020">
    <property type="term" value="C:membrane"/>
    <property type="evidence" value="ECO:0007669"/>
    <property type="project" value="TreeGrafter"/>
</dbReference>
<feature type="transmembrane region" description="Helical" evidence="5">
    <location>
        <begin position="12"/>
        <end position="33"/>
    </location>
</feature>
<evidence type="ECO:0000256" key="5">
    <source>
        <dbReference type="SAM" id="Phobius"/>
    </source>
</evidence>
<dbReference type="InterPro" id="IPR000756">
    <property type="entry name" value="Diacylglycerol_kin_accessory"/>
</dbReference>
<dbReference type="Gene3D" id="2.60.200.40">
    <property type="match status" value="1"/>
</dbReference>
<keyword evidence="1" id="KW-0808">Transferase</keyword>
<keyword evidence="5" id="KW-0812">Transmembrane</keyword>
<dbReference type="GO" id="GO:0004143">
    <property type="term" value="F:ATP-dependent diacylglycerol kinase activity"/>
    <property type="evidence" value="ECO:0007669"/>
    <property type="project" value="InterPro"/>
</dbReference>
<dbReference type="Proteomes" id="UP001497623">
    <property type="component" value="Unassembled WGS sequence"/>
</dbReference>
<dbReference type="AlphaFoldDB" id="A0AAV2Q2S9"/>
<name>A0AAV2Q2S9_MEGNR</name>
<dbReference type="PANTHER" id="PTHR11255">
    <property type="entry name" value="DIACYLGLYCEROL KINASE"/>
    <property type="match status" value="1"/>
</dbReference>
<evidence type="ECO:0000256" key="1">
    <source>
        <dbReference type="ARBA" id="ARBA00022679"/>
    </source>
</evidence>
<dbReference type="GO" id="GO:0005524">
    <property type="term" value="F:ATP binding"/>
    <property type="evidence" value="ECO:0007669"/>
    <property type="project" value="UniProtKB-KW"/>
</dbReference>
<evidence type="ECO:0000256" key="2">
    <source>
        <dbReference type="ARBA" id="ARBA00022741"/>
    </source>
</evidence>
<keyword evidence="4" id="KW-0067">ATP-binding</keyword>
<organism evidence="7 8">
    <name type="scientific">Meganyctiphanes norvegica</name>
    <name type="common">Northern krill</name>
    <name type="synonym">Thysanopoda norvegica</name>
    <dbReference type="NCBI Taxonomy" id="48144"/>
    <lineage>
        <taxon>Eukaryota</taxon>
        <taxon>Metazoa</taxon>
        <taxon>Ecdysozoa</taxon>
        <taxon>Arthropoda</taxon>
        <taxon>Crustacea</taxon>
        <taxon>Multicrustacea</taxon>
        <taxon>Malacostraca</taxon>
        <taxon>Eumalacostraca</taxon>
        <taxon>Eucarida</taxon>
        <taxon>Euphausiacea</taxon>
        <taxon>Euphausiidae</taxon>
        <taxon>Meganyctiphanes</taxon>
    </lineage>
</organism>
<dbReference type="PANTHER" id="PTHR11255:SF118">
    <property type="entry name" value="DIACYLGLYCEROL KINASE EPSILON"/>
    <property type="match status" value="1"/>
</dbReference>
<gene>
    <name evidence="7" type="ORF">MNOR_LOCUS7472</name>
</gene>
<evidence type="ECO:0000256" key="4">
    <source>
        <dbReference type="ARBA" id="ARBA00022840"/>
    </source>
</evidence>
<keyword evidence="5" id="KW-0472">Membrane</keyword>
<dbReference type="SUPFAM" id="SSF111331">
    <property type="entry name" value="NAD kinase/diacylglycerol kinase-like"/>
    <property type="match status" value="1"/>
</dbReference>
<dbReference type="InterPro" id="IPR037607">
    <property type="entry name" value="DGK"/>
</dbReference>
<comment type="caution">
    <text evidence="7">The sequence shown here is derived from an EMBL/GenBank/DDBJ whole genome shotgun (WGS) entry which is preliminary data.</text>
</comment>
<accession>A0AAV2Q2S9</accession>
<reference evidence="7 8" key="1">
    <citation type="submission" date="2024-05" db="EMBL/GenBank/DDBJ databases">
        <authorList>
            <person name="Wallberg A."/>
        </authorList>
    </citation>
    <scope>NUCLEOTIDE SEQUENCE [LARGE SCALE GENOMIC DNA]</scope>
</reference>
<evidence type="ECO:0000259" key="6">
    <source>
        <dbReference type="SMART" id="SM00045"/>
    </source>
</evidence>
<feature type="domain" description="Diacylglycerol kinase accessory" evidence="6">
    <location>
        <begin position="360"/>
        <end position="515"/>
    </location>
</feature>
<evidence type="ECO:0000313" key="7">
    <source>
        <dbReference type="EMBL" id="CAL4068906.1"/>
    </source>
</evidence>
<dbReference type="Pfam" id="PF00609">
    <property type="entry name" value="DAGK_acc"/>
    <property type="match status" value="1"/>
</dbReference>